<reference evidence="2 3" key="1">
    <citation type="journal article" date="2011" name="J. Bacteriol.">
        <title>Genome sequence of the ethanol-producing Zymomonas mobilis subsp. mobilis lectotype strain ATCC 10988.</title>
        <authorList>
            <person name="Pappas K.M."/>
            <person name="Kouvelis V.N."/>
            <person name="Saunders E."/>
            <person name="Brettin T.S."/>
            <person name="Bruce D."/>
            <person name="Detter C."/>
            <person name="Balakireva M."/>
            <person name="Han C.S."/>
            <person name="Savvakis G."/>
            <person name="Kyrpides N.C."/>
            <person name="Typas M.A."/>
        </authorList>
    </citation>
    <scope>NUCLEOTIDE SEQUENCE [LARGE SCALE GENOMIC DNA]</scope>
    <source>
        <strain evidence="3">ATCC 10988 / DSM 424 / CCUG 17860 / LMG 404 / NCIMB 8938 / NRRL B-806 / ZM1</strain>
    </source>
</reference>
<keyword evidence="1" id="KW-0472">Membrane</keyword>
<dbReference type="AlphaFoldDB" id="A0A0H3G164"/>
<proteinExistence type="predicted"/>
<sequence>MLTIKNIPITKIIPILVALVPLIIKSSPTFWSAQFLIQIALIWLQLGIILNFNPRMKDSLFRNRPLLSFFVSATVITTFMQSLRYMILKFL</sequence>
<name>A0A0H3G164_ZYMMA</name>
<keyword evidence="1" id="KW-1133">Transmembrane helix</keyword>
<feature type="transmembrane region" description="Helical" evidence="1">
    <location>
        <begin position="30"/>
        <end position="53"/>
    </location>
</feature>
<dbReference type="KEGG" id="zmm:Zmob_0715"/>
<gene>
    <name evidence="2" type="ordered locus">Zmob_0715</name>
</gene>
<evidence type="ECO:0000313" key="3">
    <source>
        <dbReference type="Proteomes" id="UP000001494"/>
    </source>
</evidence>
<feature type="transmembrane region" description="Helical" evidence="1">
    <location>
        <begin position="7"/>
        <end position="24"/>
    </location>
</feature>
<dbReference type="HOGENOM" id="CLU_2426338_0_0_5"/>
<feature type="transmembrane region" description="Helical" evidence="1">
    <location>
        <begin position="65"/>
        <end position="87"/>
    </location>
</feature>
<evidence type="ECO:0000256" key="1">
    <source>
        <dbReference type="SAM" id="Phobius"/>
    </source>
</evidence>
<evidence type="ECO:0000313" key="2">
    <source>
        <dbReference type="EMBL" id="AEH62557.1"/>
    </source>
</evidence>
<dbReference type="EMBL" id="CP002850">
    <property type="protein sequence ID" value="AEH62557.1"/>
    <property type="molecule type" value="Genomic_DNA"/>
</dbReference>
<dbReference type="Proteomes" id="UP000001494">
    <property type="component" value="Chromosome"/>
</dbReference>
<protein>
    <submittedName>
        <fullName evidence="2">Uncharacterized protein</fullName>
    </submittedName>
</protein>
<accession>A0A0H3G164</accession>
<keyword evidence="1" id="KW-0812">Transmembrane</keyword>
<organism evidence="2 3">
    <name type="scientific">Zymomonas mobilis subsp. mobilis (strain ATCC 10988 / DSM 424 / LMG 404 / NCIMB 8938 / NRRL B-806 / ZM1)</name>
    <dbReference type="NCBI Taxonomy" id="555217"/>
    <lineage>
        <taxon>Bacteria</taxon>
        <taxon>Pseudomonadati</taxon>
        <taxon>Pseudomonadota</taxon>
        <taxon>Alphaproteobacteria</taxon>
        <taxon>Sphingomonadales</taxon>
        <taxon>Zymomonadaceae</taxon>
        <taxon>Zymomonas</taxon>
    </lineage>
</organism>